<dbReference type="RefSeq" id="WP_331387805.1">
    <property type="nucleotide sequence ID" value="NZ_JAZKKV010000001.1"/>
</dbReference>
<gene>
    <name evidence="1" type="ORF">V4836_04770</name>
</gene>
<evidence type="ECO:0000313" key="1">
    <source>
        <dbReference type="EMBL" id="MEE9653480.1"/>
    </source>
</evidence>
<protein>
    <submittedName>
        <fullName evidence="1">Uncharacterized protein</fullName>
    </submittedName>
</protein>
<dbReference type="AlphaFoldDB" id="A0AB35X619"/>
<dbReference type="Proteomes" id="UP001331691">
    <property type="component" value="Unassembled WGS sequence"/>
</dbReference>
<accession>A0AB35X619</accession>
<sequence>MNKICIMGLMLFTVCSYADGKDISITASGTGINKLDACQTAKKALELQAIRGHVTTIGSCDCERNAIGQWDCAVNGTVRVK</sequence>
<reference evidence="1 2" key="1">
    <citation type="submission" date="2023-10" db="EMBL/GenBank/DDBJ databases">
        <title>Wastewater isolates of ESBL- and carbapenemase-producing Gram-negative bacteria from New Zealand.</title>
        <authorList>
            <person name="Straub C."/>
            <person name="Weaver L."/>
            <person name="Cornelius A."/>
            <person name="Mcgill E."/>
            <person name="Dyet K."/>
            <person name="White L."/>
            <person name="Pattis I."/>
        </authorList>
    </citation>
    <scope>NUCLEOTIDE SEQUENCE [LARGE SCALE GENOMIC DNA]</scope>
    <source>
        <strain evidence="1 2">ESBL09</strain>
    </source>
</reference>
<dbReference type="EMBL" id="JAZKKV010000001">
    <property type="protein sequence ID" value="MEE9653480.1"/>
    <property type="molecule type" value="Genomic_DNA"/>
</dbReference>
<comment type="caution">
    <text evidence="1">The sequence shown here is derived from an EMBL/GenBank/DDBJ whole genome shotgun (WGS) entry which is preliminary data.</text>
</comment>
<proteinExistence type="predicted"/>
<keyword evidence="2" id="KW-1185">Reference proteome</keyword>
<name>A0AB35X619_9ENTR</name>
<evidence type="ECO:0000313" key="2">
    <source>
        <dbReference type="Proteomes" id="UP001331691"/>
    </source>
</evidence>
<organism evidence="1 2">
    <name type="scientific">Kluyvera ascorbata</name>
    <dbReference type="NCBI Taxonomy" id="51288"/>
    <lineage>
        <taxon>Bacteria</taxon>
        <taxon>Pseudomonadati</taxon>
        <taxon>Pseudomonadota</taxon>
        <taxon>Gammaproteobacteria</taxon>
        <taxon>Enterobacterales</taxon>
        <taxon>Enterobacteriaceae</taxon>
        <taxon>Kluyvera</taxon>
    </lineage>
</organism>